<dbReference type="AlphaFoldDB" id="K3YFH8"/>
<reference evidence="1" key="2">
    <citation type="submission" date="2018-08" db="UniProtKB">
        <authorList>
            <consortium name="EnsemblPlants"/>
        </authorList>
    </citation>
    <scope>IDENTIFICATION</scope>
    <source>
        <strain evidence="1">Yugu1</strain>
    </source>
</reference>
<proteinExistence type="predicted"/>
<dbReference type="Gramene" id="KQK98502">
    <property type="protein sequence ID" value="KQK98502"/>
    <property type="gene ID" value="SETIT_012996mg"/>
</dbReference>
<evidence type="ECO:0000313" key="1">
    <source>
        <dbReference type="EnsemblPlants" id="KQK98502"/>
    </source>
</evidence>
<dbReference type="Proteomes" id="UP000004995">
    <property type="component" value="Unassembled WGS sequence"/>
</dbReference>
<protein>
    <submittedName>
        <fullName evidence="1">Uncharacterized protein</fullName>
    </submittedName>
</protein>
<name>K3YFH8_SETIT</name>
<organism evidence="1 2">
    <name type="scientific">Setaria italica</name>
    <name type="common">Foxtail millet</name>
    <name type="synonym">Panicum italicum</name>
    <dbReference type="NCBI Taxonomy" id="4555"/>
    <lineage>
        <taxon>Eukaryota</taxon>
        <taxon>Viridiplantae</taxon>
        <taxon>Streptophyta</taxon>
        <taxon>Embryophyta</taxon>
        <taxon>Tracheophyta</taxon>
        <taxon>Spermatophyta</taxon>
        <taxon>Magnoliopsida</taxon>
        <taxon>Liliopsida</taxon>
        <taxon>Poales</taxon>
        <taxon>Poaceae</taxon>
        <taxon>PACMAD clade</taxon>
        <taxon>Panicoideae</taxon>
        <taxon>Panicodae</taxon>
        <taxon>Paniceae</taxon>
        <taxon>Cenchrinae</taxon>
        <taxon>Setaria</taxon>
    </lineage>
</organism>
<dbReference type="InParanoid" id="K3YFH8"/>
<dbReference type="EMBL" id="AGNK02004475">
    <property type="status" value="NOT_ANNOTATED_CDS"/>
    <property type="molecule type" value="Genomic_DNA"/>
</dbReference>
<dbReference type="EnsemblPlants" id="KQK98502">
    <property type="protein sequence ID" value="KQK98502"/>
    <property type="gene ID" value="SETIT_012996mg"/>
</dbReference>
<accession>K3YFH8</accession>
<reference evidence="2" key="1">
    <citation type="journal article" date="2012" name="Nat. Biotechnol.">
        <title>Reference genome sequence of the model plant Setaria.</title>
        <authorList>
            <person name="Bennetzen J.L."/>
            <person name="Schmutz J."/>
            <person name="Wang H."/>
            <person name="Percifield R."/>
            <person name="Hawkins J."/>
            <person name="Pontaroli A.C."/>
            <person name="Estep M."/>
            <person name="Feng L."/>
            <person name="Vaughn J.N."/>
            <person name="Grimwood J."/>
            <person name="Jenkins J."/>
            <person name="Barry K."/>
            <person name="Lindquist E."/>
            <person name="Hellsten U."/>
            <person name="Deshpande S."/>
            <person name="Wang X."/>
            <person name="Wu X."/>
            <person name="Mitros T."/>
            <person name="Triplett J."/>
            <person name="Yang X."/>
            <person name="Ye C.Y."/>
            <person name="Mauro-Herrera M."/>
            <person name="Wang L."/>
            <person name="Li P."/>
            <person name="Sharma M."/>
            <person name="Sharma R."/>
            <person name="Ronald P.C."/>
            <person name="Panaud O."/>
            <person name="Kellogg E.A."/>
            <person name="Brutnell T.P."/>
            <person name="Doust A.N."/>
            <person name="Tuskan G.A."/>
            <person name="Rokhsar D."/>
            <person name="Devos K.M."/>
        </authorList>
    </citation>
    <scope>NUCLEOTIDE SEQUENCE [LARGE SCALE GENOMIC DNA]</scope>
    <source>
        <strain evidence="2">cv. Yugu1</strain>
    </source>
</reference>
<keyword evidence="2" id="KW-1185">Reference proteome</keyword>
<evidence type="ECO:0000313" key="2">
    <source>
        <dbReference type="Proteomes" id="UP000004995"/>
    </source>
</evidence>
<dbReference type="HOGENOM" id="CLU_3300344_0_0_1"/>
<sequence>MPYRNFELFHTLFLNDDPCIRHMKLQIHLQRTDDESNSKL</sequence>